<dbReference type="Gene3D" id="2.20.28.10">
    <property type="match status" value="1"/>
</dbReference>
<reference evidence="9" key="1">
    <citation type="journal article" date="2021" name="mSystems">
        <title>Bacteria and Archaea Synergistically Convert Glycine Betaine to Biogenic Methane in the Formosa Cold Seep of the South China Sea.</title>
        <authorList>
            <person name="Li L."/>
            <person name="Zhang W."/>
            <person name="Zhang S."/>
            <person name="Song L."/>
            <person name="Sun Q."/>
            <person name="Zhang H."/>
            <person name="Xiang H."/>
            <person name="Dong X."/>
        </authorList>
    </citation>
    <scope>NUCLEOTIDE SEQUENCE</scope>
    <source>
        <strain evidence="9">LLY</strain>
    </source>
</reference>
<dbReference type="GO" id="GO:0006082">
    <property type="term" value="P:organic acid metabolic process"/>
    <property type="evidence" value="ECO:0007669"/>
    <property type="project" value="UniProtKB-ARBA"/>
</dbReference>
<evidence type="ECO:0000256" key="4">
    <source>
        <dbReference type="ARBA" id="ARBA00022982"/>
    </source>
</evidence>
<dbReference type="GO" id="GO:0005506">
    <property type="term" value="F:iron ion binding"/>
    <property type="evidence" value="ECO:0007669"/>
    <property type="project" value="InterPro"/>
</dbReference>
<dbReference type="InterPro" id="IPR000399">
    <property type="entry name" value="TPP-bd_CS"/>
</dbReference>
<dbReference type="Gene3D" id="3.40.50.1220">
    <property type="entry name" value="TPP-binding domain"/>
    <property type="match status" value="1"/>
</dbReference>
<dbReference type="InterPro" id="IPR047210">
    <property type="entry name" value="TPP_PYR_POXB-like"/>
</dbReference>
<gene>
    <name evidence="9" type="ORF">KDK67_09225</name>
</gene>
<dbReference type="RefSeq" id="WP_250868508.1">
    <property type="nucleotide sequence ID" value="NZ_JAGSOI010000037.1"/>
</dbReference>
<dbReference type="Pfam" id="PF02775">
    <property type="entry name" value="TPP_enzyme_C"/>
    <property type="match status" value="1"/>
</dbReference>
<sequence>MGKYRCSVCNWVYDEEAEGQNFDSLPDDFTCPVCGAPKSAFVAEARGKGKEDIKTTVAEKIIEQLEVFGVKYVYGIPGDSNLPLIEAIRKSEKIRFILTRHEETAAFMASAHGKMTGELGVCMSIAGPGCTNLITGLMDAATDRSPVLAFAGQIPEVYLGSEAFQEIDQIELFKPFTEFAETIARENQALKLVTMATKYAFKKPGVSVLSTPTDILAEKLDEKVYSIEKRIFSNKTAPRDEDVQKAADLINGCQKVTLFAGWGSRHSGKLIKELSAKLNAPVATTSRAKGVVHENDRFSLGVLGSIGSKHAAKAIKNCDLIIIMGSGFRQANLVPSGIKIVQIDIDPTKLGKTFDVDAGIVGDADLVLQKLLPLIERKEENTEFLEYIDKMKQDHHEELEAESNDLSIPINSGYVIQAIKRHADKDAIICVDVGDHTYWFYKKFMCEGQRTFMSANIASMGFALPAALSAKLDYPDKQVICVTGDGGFAMLMGDFTTAVREGLGINVIVFNDGKLKNIKKEQLRDNYPEYGVSFPNPDFAQFASSAGGEGYRIEDPKDLDAALKKAFSSEKASLIEVVVDPDKMAASTKRVD</sequence>
<dbReference type="GO" id="GO:0000287">
    <property type="term" value="F:magnesium ion binding"/>
    <property type="evidence" value="ECO:0007669"/>
    <property type="project" value="InterPro"/>
</dbReference>
<keyword evidence="2" id="KW-0813">Transport</keyword>
<name>A0A9E5DCA0_9EURY</name>
<dbReference type="PROSITE" id="PS50903">
    <property type="entry name" value="RUBREDOXIN_LIKE"/>
    <property type="match status" value="1"/>
</dbReference>
<dbReference type="Pfam" id="PF00301">
    <property type="entry name" value="Rubredoxin"/>
    <property type="match status" value="1"/>
</dbReference>
<keyword evidence="4" id="KW-0249">Electron transport</keyword>
<dbReference type="GO" id="GO:0030976">
    <property type="term" value="F:thiamine pyrophosphate binding"/>
    <property type="evidence" value="ECO:0007669"/>
    <property type="project" value="InterPro"/>
</dbReference>
<dbReference type="PROSITE" id="PS00187">
    <property type="entry name" value="TPP_ENZYMES"/>
    <property type="match status" value="1"/>
</dbReference>
<dbReference type="SUPFAM" id="SSF57802">
    <property type="entry name" value="Rubredoxin-like"/>
    <property type="match status" value="1"/>
</dbReference>
<dbReference type="AlphaFoldDB" id="A0A9E5DCA0"/>
<dbReference type="InterPro" id="IPR024935">
    <property type="entry name" value="Rubredoxin_dom"/>
</dbReference>
<dbReference type="SUPFAM" id="SSF52467">
    <property type="entry name" value="DHS-like NAD/FAD-binding domain"/>
    <property type="match status" value="1"/>
</dbReference>
<organism evidence="9 10">
    <name type="scientific">Methanococcoides seepicolus</name>
    <dbReference type="NCBI Taxonomy" id="2828780"/>
    <lineage>
        <taxon>Archaea</taxon>
        <taxon>Methanobacteriati</taxon>
        <taxon>Methanobacteriota</taxon>
        <taxon>Stenosarchaea group</taxon>
        <taxon>Methanomicrobia</taxon>
        <taxon>Methanosarcinales</taxon>
        <taxon>Methanosarcinaceae</taxon>
        <taxon>Methanococcoides</taxon>
    </lineage>
</organism>
<dbReference type="InterPro" id="IPR024934">
    <property type="entry name" value="Rubredoxin-like_dom"/>
</dbReference>
<dbReference type="GO" id="GO:0044272">
    <property type="term" value="P:sulfur compound biosynthetic process"/>
    <property type="evidence" value="ECO:0007669"/>
    <property type="project" value="UniProtKB-ARBA"/>
</dbReference>
<evidence type="ECO:0000256" key="2">
    <source>
        <dbReference type="ARBA" id="ARBA00022448"/>
    </source>
</evidence>
<evidence type="ECO:0000313" key="10">
    <source>
        <dbReference type="Proteomes" id="UP001056766"/>
    </source>
</evidence>
<dbReference type="Proteomes" id="UP001056766">
    <property type="component" value="Unassembled WGS sequence"/>
</dbReference>
<dbReference type="CDD" id="cd07039">
    <property type="entry name" value="TPP_PYR_POX"/>
    <property type="match status" value="1"/>
</dbReference>
<dbReference type="Pfam" id="PF00205">
    <property type="entry name" value="TPP_enzyme_M"/>
    <property type="match status" value="1"/>
</dbReference>
<dbReference type="InterPro" id="IPR047211">
    <property type="entry name" value="POXB-like"/>
</dbReference>
<dbReference type="EMBL" id="JAGSOI010000037">
    <property type="protein sequence ID" value="MCM1987163.1"/>
    <property type="molecule type" value="Genomic_DNA"/>
</dbReference>
<proteinExistence type="inferred from homology"/>
<reference evidence="9" key="2">
    <citation type="submission" date="2021-04" db="EMBL/GenBank/DDBJ databases">
        <authorList>
            <person name="Dong X."/>
        </authorList>
    </citation>
    <scope>NUCLEOTIDE SEQUENCE</scope>
    <source>
        <strain evidence="9">LLY</strain>
    </source>
</reference>
<dbReference type="InterPro" id="IPR012001">
    <property type="entry name" value="Thiamin_PyroP_enz_TPP-bd_dom"/>
</dbReference>
<dbReference type="PANTHER" id="PTHR42981">
    <property type="entry name" value="PYRUVATE DEHYDROGENASE [UBIQUINONE]"/>
    <property type="match status" value="1"/>
</dbReference>
<comment type="caution">
    <text evidence="9">The sequence shown here is derived from an EMBL/GenBank/DDBJ whole genome shotgun (WGS) entry which is preliminary data.</text>
</comment>
<dbReference type="InterPro" id="IPR011766">
    <property type="entry name" value="TPP_enzyme_TPP-bd"/>
</dbReference>
<dbReference type="InterPro" id="IPR029061">
    <property type="entry name" value="THDP-binding"/>
</dbReference>
<dbReference type="CDD" id="cd00730">
    <property type="entry name" value="rubredoxin"/>
    <property type="match status" value="1"/>
</dbReference>
<evidence type="ECO:0000256" key="3">
    <source>
        <dbReference type="ARBA" id="ARBA00022723"/>
    </source>
</evidence>
<evidence type="ECO:0000256" key="5">
    <source>
        <dbReference type="ARBA" id="ARBA00023004"/>
    </source>
</evidence>
<dbReference type="GO" id="GO:0003824">
    <property type="term" value="F:catalytic activity"/>
    <property type="evidence" value="ECO:0007669"/>
    <property type="project" value="InterPro"/>
</dbReference>
<dbReference type="SUPFAM" id="SSF52518">
    <property type="entry name" value="Thiamin diphosphate-binding fold (THDP-binding)"/>
    <property type="match status" value="2"/>
</dbReference>
<comment type="similarity">
    <text evidence="1 7">Belongs to the TPP enzyme family.</text>
</comment>
<evidence type="ECO:0000259" key="8">
    <source>
        <dbReference type="PROSITE" id="PS50903"/>
    </source>
</evidence>
<keyword evidence="5" id="KW-0408">Iron</keyword>
<dbReference type="FunFam" id="3.40.50.970:FF:000007">
    <property type="entry name" value="Acetolactate synthase"/>
    <property type="match status" value="1"/>
</dbReference>
<feature type="domain" description="Rubredoxin-like" evidence="8">
    <location>
        <begin position="1"/>
        <end position="44"/>
    </location>
</feature>
<protein>
    <submittedName>
        <fullName evidence="9">Rubredoxin</fullName>
    </submittedName>
</protein>
<keyword evidence="6 7" id="KW-0786">Thiamine pyrophosphate</keyword>
<accession>A0A9E5DCA0</accession>
<evidence type="ECO:0000256" key="6">
    <source>
        <dbReference type="ARBA" id="ARBA00023052"/>
    </source>
</evidence>
<evidence type="ECO:0000256" key="7">
    <source>
        <dbReference type="RuleBase" id="RU362132"/>
    </source>
</evidence>
<dbReference type="InterPro" id="IPR012000">
    <property type="entry name" value="Thiamin_PyroP_enz_cen_dom"/>
</dbReference>
<dbReference type="PANTHER" id="PTHR42981:SF2">
    <property type="entry name" value="PYRUVATE DEHYDROGENASE [UBIQUINONE]"/>
    <property type="match status" value="1"/>
</dbReference>
<dbReference type="InterPro" id="IPR047212">
    <property type="entry name" value="TPP_POXB-like"/>
</dbReference>
<keyword evidence="10" id="KW-1185">Reference proteome</keyword>
<dbReference type="InterPro" id="IPR029035">
    <property type="entry name" value="DHS-like_NAD/FAD-binding_dom"/>
</dbReference>
<evidence type="ECO:0000256" key="1">
    <source>
        <dbReference type="ARBA" id="ARBA00007812"/>
    </source>
</evidence>
<dbReference type="CDD" id="cd02014">
    <property type="entry name" value="TPP_POX"/>
    <property type="match status" value="1"/>
</dbReference>
<dbReference type="Pfam" id="PF02776">
    <property type="entry name" value="TPP_enzyme_N"/>
    <property type="match status" value="1"/>
</dbReference>
<dbReference type="Gene3D" id="3.40.50.970">
    <property type="match status" value="2"/>
</dbReference>
<evidence type="ECO:0000313" key="9">
    <source>
        <dbReference type="EMBL" id="MCM1987163.1"/>
    </source>
</evidence>
<keyword evidence="3" id="KW-0479">Metal-binding</keyword>